<evidence type="ECO:0000256" key="5">
    <source>
        <dbReference type="ARBA" id="ARBA00022842"/>
    </source>
</evidence>
<dbReference type="UniPathway" id="UPA00070">
    <property type="reaction ID" value="UER00119"/>
</dbReference>
<reference evidence="9 10" key="1">
    <citation type="submission" date="2019-08" db="EMBL/GenBank/DDBJ databases">
        <title>Deep-cultivation of Planctomycetes and their phenomic and genomic characterization uncovers novel biology.</title>
        <authorList>
            <person name="Wiegand S."/>
            <person name="Jogler M."/>
            <person name="Boedeker C."/>
            <person name="Pinto D."/>
            <person name="Vollmers J."/>
            <person name="Rivas-Marin E."/>
            <person name="Kohn T."/>
            <person name="Peeters S.H."/>
            <person name="Heuer A."/>
            <person name="Rast P."/>
            <person name="Oberbeckmann S."/>
            <person name="Bunk B."/>
            <person name="Jeske O."/>
            <person name="Meyerdierks A."/>
            <person name="Storesund J.E."/>
            <person name="Kallscheuer N."/>
            <person name="Luecker S."/>
            <person name="Lage O.M."/>
            <person name="Pohl T."/>
            <person name="Merkel B.J."/>
            <person name="Hornburger P."/>
            <person name="Mueller R.-W."/>
            <person name="Bruemmer F."/>
            <person name="Labrenz M."/>
            <person name="Spormann A.M."/>
            <person name="Op den Camp H."/>
            <person name="Overmann J."/>
            <person name="Amann R."/>
            <person name="Jetten M.S.M."/>
            <person name="Mascher T."/>
            <person name="Medema M.H."/>
            <person name="Devos D.P."/>
            <person name="Kaster A.-K."/>
            <person name="Ovreas L."/>
            <person name="Rohde M."/>
            <person name="Galperin M.Y."/>
            <person name="Jogler C."/>
        </authorList>
    </citation>
    <scope>NUCLEOTIDE SEQUENCE [LARGE SCALE GENOMIC DNA]</scope>
    <source>
        <strain evidence="9 10">UC8</strain>
    </source>
</reference>
<feature type="domain" description="Phosphoribosyltransferase" evidence="8">
    <location>
        <begin position="50"/>
        <end position="160"/>
    </location>
</feature>
<dbReference type="InterPro" id="IPR000836">
    <property type="entry name" value="PRTase_dom"/>
</dbReference>
<dbReference type="GO" id="GO:0000287">
    <property type="term" value="F:magnesium ion binding"/>
    <property type="evidence" value="ECO:0007669"/>
    <property type="project" value="UniProtKB-UniRule"/>
</dbReference>
<sequence>MNEFDSDALKQLLRSEALKFGDFTLASGKKASYYLDCRNLTLHPKAANLIAAGMLQQMDANGPLPDAVGGMAIGADPITAAIITVAGRRDLPLRGFMVRKEPKGHGTGRQVEGPVQPGQRVVIVEDVITSGGSALKAVDAAQAFGLEVIGVLAIIDRLAGGQQAFADRGLKLQTLYTVRDFGIEPQ</sequence>
<evidence type="ECO:0000256" key="1">
    <source>
        <dbReference type="ARBA" id="ARBA00004889"/>
    </source>
</evidence>
<dbReference type="Proteomes" id="UP000325286">
    <property type="component" value="Chromosome"/>
</dbReference>
<dbReference type="Pfam" id="PF00156">
    <property type="entry name" value="Pribosyltran"/>
    <property type="match status" value="1"/>
</dbReference>
<keyword evidence="10" id="KW-1185">Reference proteome</keyword>
<dbReference type="EMBL" id="CP042914">
    <property type="protein sequence ID" value="QEG43496.1"/>
    <property type="molecule type" value="Genomic_DNA"/>
</dbReference>
<feature type="binding site" evidence="7">
    <location>
        <position position="105"/>
    </location>
    <ligand>
        <name>5-phospho-alpha-D-ribose 1-diphosphate</name>
        <dbReference type="ChEBI" id="CHEBI:58017"/>
        <note>ligand shared between dimeric partners</note>
    </ligand>
</feature>
<dbReference type="AlphaFoldDB" id="A0A5B9R235"/>
<keyword evidence="5 7" id="KW-0460">Magnesium</keyword>
<accession>A0A5B9R235</accession>
<evidence type="ECO:0000313" key="10">
    <source>
        <dbReference type="Proteomes" id="UP000325286"/>
    </source>
</evidence>
<dbReference type="HAMAP" id="MF_01208">
    <property type="entry name" value="PyrE"/>
    <property type="match status" value="1"/>
</dbReference>
<evidence type="ECO:0000256" key="2">
    <source>
        <dbReference type="ARBA" id="ARBA00011971"/>
    </source>
</evidence>
<proteinExistence type="inferred from homology"/>
<dbReference type="CDD" id="cd06223">
    <property type="entry name" value="PRTases_typeI"/>
    <property type="match status" value="1"/>
</dbReference>
<keyword evidence="6 7" id="KW-0665">Pyrimidine biosynthesis</keyword>
<dbReference type="InterPro" id="IPR023031">
    <property type="entry name" value="OPRT"/>
</dbReference>
<dbReference type="PANTHER" id="PTHR19278">
    <property type="entry name" value="OROTATE PHOSPHORIBOSYLTRANSFERASE"/>
    <property type="match status" value="1"/>
</dbReference>
<dbReference type="RefSeq" id="WP_068129658.1">
    <property type="nucleotide sequence ID" value="NZ_CP042914.1"/>
</dbReference>
<dbReference type="Gene3D" id="3.40.50.2020">
    <property type="match status" value="1"/>
</dbReference>
<dbReference type="GO" id="GO:0004588">
    <property type="term" value="F:orotate phosphoribosyltransferase activity"/>
    <property type="evidence" value="ECO:0007669"/>
    <property type="project" value="UniProtKB-UniRule"/>
</dbReference>
<dbReference type="OrthoDB" id="4213751at2"/>
<evidence type="ECO:0000259" key="8">
    <source>
        <dbReference type="Pfam" id="PF00156"/>
    </source>
</evidence>
<keyword evidence="3 7" id="KW-0328">Glycosyltransferase</keyword>
<dbReference type="KEGG" id="rul:UC8_55460"/>
<dbReference type="EC" id="2.4.2.10" evidence="2 7"/>
<comment type="caution">
    <text evidence="7">Lacks conserved residue(s) required for the propagation of feature annotation.</text>
</comment>
<comment type="pathway">
    <text evidence="1 7">Pyrimidine metabolism; UMP biosynthesis via de novo pathway; UMP from orotate: step 1/2.</text>
</comment>
<evidence type="ECO:0000256" key="7">
    <source>
        <dbReference type="HAMAP-Rule" id="MF_01208"/>
    </source>
</evidence>
<dbReference type="InterPro" id="IPR029057">
    <property type="entry name" value="PRTase-like"/>
</dbReference>
<protein>
    <recommendedName>
        <fullName evidence="2 7">Orotate phosphoribosyltransferase</fullName>
        <shortName evidence="7">OPRT</shortName>
        <shortName evidence="7">OPRTase</shortName>
        <ecNumber evidence="2 7">2.4.2.10</ecNumber>
    </recommendedName>
</protein>
<comment type="catalytic activity">
    <reaction evidence="7">
        <text>orotidine 5'-phosphate + diphosphate = orotate + 5-phospho-alpha-D-ribose 1-diphosphate</text>
        <dbReference type="Rhea" id="RHEA:10380"/>
        <dbReference type="ChEBI" id="CHEBI:30839"/>
        <dbReference type="ChEBI" id="CHEBI:33019"/>
        <dbReference type="ChEBI" id="CHEBI:57538"/>
        <dbReference type="ChEBI" id="CHEBI:58017"/>
        <dbReference type="EC" id="2.4.2.10"/>
    </reaction>
</comment>
<dbReference type="InterPro" id="IPR004467">
    <property type="entry name" value="Or_phspho_trans_dom"/>
</dbReference>
<dbReference type="GO" id="GO:0044205">
    <property type="term" value="P:'de novo' UMP biosynthetic process"/>
    <property type="evidence" value="ECO:0007669"/>
    <property type="project" value="UniProtKB-UniRule"/>
</dbReference>
<dbReference type="PANTHER" id="PTHR19278:SF9">
    <property type="entry name" value="URIDINE 5'-MONOPHOSPHATE SYNTHASE"/>
    <property type="match status" value="1"/>
</dbReference>
<feature type="binding site" evidence="7">
    <location>
        <position position="99"/>
    </location>
    <ligand>
        <name>5-phospho-alpha-D-ribose 1-diphosphate</name>
        <dbReference type="ChEBI" id="CHEBI:58017"/>
        <note>ligand shared between dimeric partners</note>
    </ligand>
</feature>
<dbReference type="NCBIfam" id="TIGR00336">
    <property type="entry name" value="pyrE"/>
    <property type="match status" value="1"/>
</dbReference>
<dbReference type="SUPFAM" id="SSF53271">
    <property type="entry name" value="PRTase-like"/>
    <property type="match status" value="1"/>
</dbReference>
<gene>
    <name evidence="7 9" type="primary">pyrE</name>
    <name evidence="9" type="ORF">UC8_55460</name>
</gene>
<comment type="subunit">
    <text evidence="7">Homodimer.</text>
</comment>
<name>A0A5B9R235_9BACT</name>
<dbReference type="FunFam" id="3.40.50.2020:FF:000029">
    <property type="entry name" value="Orotate phosphoribosyltransferase"/>
    <property type="match status" value="1"/>
</dbReference>
<evidence type="ECO:0000313" key="9">
    <source>
        <dbReference type="EMBL" id="QEG43496.1"/>
    </source>
</evidence>
<feature type="binding site" evidence="7">
    <location>
        <position position="129"/>
    </location>
    <ligand>
        <name>orotate</name>
        <dbReference type="ChEBI" id="CHEBI:30839"/>
    </ligand>
</feature>
<feature type="binding site" description="in other chain" evidence="7">
    <location>
        <begin position="125"/>
        <end position="133"/>
    </location>
    <ligand>
        <name>5-phospho-alpha-D-ribose 1-diphosphate</name>
        <dbReference type="ChEBI" id="CHEBI:58017"/>
        <note>ligand shared between dimeric partners</note>
    </ligand>
</feature>
<evidence type="ECO:0000256" key="6">
    <source>
        <dbReference type="ARBA" id="ARBA00022975"/>
    </source>
</evidence>
<feature type="binding site" evidence="7">
    <location>
        <position position="103"/>
    </location>
    <ligand>
        <name>5-phospho-alpha-D-ribose 1-diphosphate</name>
        <dbReference type="ChEBI" id="CHEBI:58017"/>
        <note>ligand shared between dimeric partners</note>
    </ligand>
</feature>
<comment type="cofactor">
    <cofactor evidence="7">
        <name>Mg(2+)</name>
        <dbReference type="ChEBI" id="CHEBI:18420"/>
    </cofactor>
</comment>
<keyword evidence="4 7" id="KW-0808">Transferase</keyword>
<dbReference type="GO" id="GO:0019856">
    <property type="term" value="P:pyrimidine nucleobase biosynthetic process"/>
    <property type="evidence" value="ECO:0007669"/>
    <property type="project" value="TreeGrafter"/>
</dbReference>
<feature type="binding site" description="in other chain" evidence="7">
    <location>
        <position position="100"/>
    </location>
    <ligand>
        <name>5-phospho-alpha-D-ribose 1-diphosphate</name>
        <dbReference type="ChEBI" id="CHEBI:58017"/>
        <note>ligand shared between dimeric partners</note>
    </ligand>
</feature>
<evidence type="ECO:0000256" key="4">
    <source>
        <dbReference type="ARBA" id="ARBA00022679"/>
    </source>
</evidence>
<comment type="similarity">
    <text evidence="7">Belongs to the purine/pyrimidine phosphoribosyltransferase family. PyrE subfamily.</text>
</comment>
<evidence type="ECO:0000256" key="3">
    <source>
        <dbReference type="ARBA" id="ARBA00022676"/>
    </source>
</evidence>
<comment type="function">
    <text evidence="7">Catalyzes the transfer of a ribosyl phosphate group from 5-phosphoribose 1-diphosphate to orotate, leading to the formation of orotidine monophosphate (OMP).</text>
</comment>
<feature type="binding site" evidence="7">
    <location>
        <position position="157"/>
    </location>
    <ligand>
        <name>orotate</name>
        <dbReference type="ChEBI" id="CHEBI:30839"/>
    </ligand>
</feature>
<organism evidence="9 10">
    <name type="scientific">Roseimaritima ulvae</name>
    <dbReference type="NCBI Taxonomy" id="980254"/>
    <lineage>
        <taxon>Bacteria</taxon>
        <taxon>Pseudomonadati</taxon>
        <taxon>Planctomycetota</taxon>
        <taxon>Planctomycetia</taxon>
        <taxon>Pirellulales</taxon>
        <taxon>Pirellulaceae</taxon>
        <taxon>Roseimaritima</taxon>
    </lineage>
</organism>